<reference evidence="16 17" key="1">
    <citation type="submission" date="2018-02" db="EMBL/GenBank/DDBJ databases">
        <title>Genome sequence of the basidiomycete white-rot fungus Phlebia centrifuga.</title>
        <authorList>
            <person name="Granchi Z."/>
            <person name="Peng M."/>
            <person name="de Vries R.P."/>
            <person name="Hilden K."/>
            <person name="Makela M.R."/>
            <person name="Grigoriev I."/>
            <person name="Riley R."/>
        </authorList>
    </citation>
    <scope>NUCLEOTIDE SEQUENCE [LARGE SCALE GENOMIC DNA]</scope>
    <source>
        <strain evidence="16 17">FBCC195</strain>
    </source>
</reference>
<keyword evidence="11" id="KW-0624">Polysaccharide degradation</keyword>
<evidence type="ECO:0000256" key="4">
    <source>
        <dbReference type="ARBA" id="ARBA00022622"/>
    </source>
</evidence>
<evidence type="ECO:0000256" key="6">
    <source>
        <dbReference type="ARBA" id="ARBA00023136"/>
    </source>
</evidence>
<evidence type="ECO:0000256" key="7">
    <source>
        <dbReference type="ARBA" id="ARBA00023277"/>
    </source>
</evidence>
<dbReference type="STRING" id="98765.A0A2R6NKL3"/>
<keyword evidence="9" id="KW-0449">Lipoprotein</keyword>
<keyword evidence="5" id="KW-0146">Chitin degradation</keyword>
<feature type="compositionally biased region" description="Low complexity" evidence="14">
    <location>
        <begin position="397"/>
        <end position="452"/>
    </location>
</feature>
<accession>A0A2R6NKL3</accession>
<dbReference type="Proteomes" id="UP000186601">
    <property type="component" value="Unassembled WGS sequence"/>
</dbReference>
<evidence type="ECO:0000256" key="8">
    <source>
        <dbReference type="ARBA" id="ARBA00023285"/>
    </source>
</evidence>
<dbReference type="EMBL" id="MLYV02001125">
    <property type="protein sequence ID" value="PSR72920.1"/>
    <property type="molecule type" value="Genomic_DNA"/>
</dbReference>
<evidence type="ECO:0000313" key="17">
    <source>
        <dbReference type="Proteomes" id="UP000186601"/>
    </source>
</evidence>
<evidence type="ECO:0000259" key="15">
    <source>
        <dbReference type="PROSITE" id="PS51677"/>
    </source>
</evidence>
<dbReference type="Pfam" id="PF01522">
    <property type="entry name" value="Polysacc_deac_1"/>
    <property type="match status" value="1"/>
</dbReference>
<evidence type="ECO:0000256" key="14">
    <source>
        <dbReference type="SAM" id="MobiDB-lite"/>
    </source>
</evidence>
<evidence type="ECO:0000256" key="9">
    <source>
        <dbReference type="ARBA" id="ARBA00023288"/>
    </source>
</evidence>
<dbReference type="GO" id="GO:0009272">
    <property type="term" value="P:fungal-type cell wall biogenesis"/>
    <property type="evidence" value="ECO:0007669"/>
    <property type="project" value="UniProtKB-ARBA"/>
</dbReference>
<dbReference type="EC" id="3.5.1.41" evidence="12"/>
<proteinExistence type="predicted"/>
<dbReference type="GO" id="GO:0005886">
    <property type="term" value="C:plasma membrane"/>
    <property type="evidence" value="ECO:0007669"/>
    <property type="project" value="UniProtKB-SubCell"/>
</dbReference>
<evidence type="ECO:0000256" key="2">
    <source>
        <dbReference type="ARBA" id="ARBA00004609"/>
    </source>
</evidence>
<dbReference type="SUPFAM" id="SSF88713">
    <property type="entry name" value="Glycoside hydrolase/deacetylase"/>
    <property type="match status" value="1"/>
</dbReference>
<dbReference type="GO" id="GO:0006032">
    <property type="term" value="P:chitin catabolic process"/>
    <property type="evidence" value="ECO:0007669"/>
    <property type="project" value="UniProtKB-KW"/>
</dbReference>
<evidence type="ECO:0000256" key="13">
    <source>
        <dbReference type="ARBA" id="ARBA00048494"/>
    </source>
</evidence>
<dbReference type="GO" id="GO:0000272">
    <property type="term" value="P:polysaccharide catabolic process"/>
    <property type="evidence" value="ECO:0007669"/>
    <property type="project" value="UniProtKB-KW"/>
</dbReference>
<dbReference type="AlphaFoldDB" id="A0A2R6NKL3"/>
<comment type="caution">
    <text evidence="16">The sequence shown here is derived from an EMBL/GenBank/DDBJ whole genome shotgun (WGS) entry which is preliminary data.</text>
</comment>
<evidence type="ECO:0000256" key="3">
    <source>
        <dbReference type="ARBA" id="ARBA00022475"/>
    </source>
</evidence>
<dbReference type="OrthoDB" id="407355at2759"/>
<dbReference type="InterPro" id="IPR011330">
    <property type="entry name" value="Glyco_hydro/deAcase_b/a-brl"/>
</dbReference>
<feature type="region of interest" description="Disordered" evidence="14">
    <location>
        <begin position="397"/>
        <end position="479"/>
    </location>
</feature>
<keyword evidence="10" id="KW-0961">Cell wall biogenesis/degradation</keyword>
<dbReference type="InterPro" id="IPR002509">
    <property type="entry name" value="NODB_dom"/>
</dbReference>
<keyword evidence="17" id="KW-1185">Reference proteome</keyword>
<keyword evidence="6" id="KW-0472">Membrane</keyword>
<gene>
    <name evidence="16" type="ORF">PHLCEN_2v11223</name>
</gene>
<keyword evidence="4" id="KW-0325">Glycoprotein</keyword>
<dbReference type="InterPro" id="IPR050248">
    <property type="entry name" value="Polysacc_deacetylase_ArnD"/>
</dbReference>
<dbReference type="PROSITE" id="PS51677">
    <property type="entry name" value="NODB"/>
    <property type="match status" value="1"/>
</dbReference>
<evidence type="ECO:0000256" key="1">
    <source>
        <dbReference type="ARBA" id="ARBA00001941"/>
    </source>
</evidence>
<dbReference type="Gene3D" id="3.20.20.370">
    <property type="entry name" value="Glycoside hydrolase/deacetylase"/>
    <property type="match status" value="1"/>
</dbReference>
<evidence type="ECO:0000313" key="16">
    <source>
        <dbReference type="EMBL" id="PSR72920.1"/>
    </source>
</evidence>
<dbReference type="GO" id="GO:0004099">
    <property type="term" value="F:chitin deacetylase activity"/>
    <property type="evidence" value="ECO:0007669"/>
    <property type="project" value="UniProtKB-EC"/>
</dbReference>
<dbReference type="PANTHER" id="PTHR10587">
    <property type="entry name" value="GLYCOSYL TRANSFERASE-RELATED"/>
    <property type="match status" value="1"/>
</dbReference>
<dbReference type="GO" id="GO:0071555">
    <property type="term" value="P:cell wall organization"/>
    <property type="evidence" value="ECO:0007669"/>
    <property type="project" value="UniProtKB-KW"/>
</dbReference>
<protein>
    <recommendedName>
        <fullName evidence="12">chitin deacetylase</fullName>
        <ecNumber evidence="12">3.5.1.41</ecNumber>
    </recommendedName>
</protein>
<dbReference type="PANTHER" id="PTHR10587:SF135">
    <property type="entry name" value="CHITIN DEACETYLASE 3"/>
    <property type="match status" value="1"/>
</dbReference>
<keyword evidence="3" id="KW-1003">Cell membrane</keyword>
<feature type="domain" description="NodB homology" evidence="15">
    <location>
        <begin position="176"/>
        <end position="364"/>
    </location>
</feature>
<evidence type="ECO:0000256" key="5">
    <source>
        <dbReference type="ARBA" id="ARBA00023024"/>
    </source>
</evidence>
<keyword evidence="8" id="KW-0170">Cobalt</keyword>
<evidence type="ECO:0000256" key="12">
    <source>
        <dbReference type="ARBA" id="ARBA00024056"/>
    </source>
</evidence>
<organism evidence="16 17">
    <name type="scientific">Hermanssonia centrifuga</name>
    <dbReference type="NCBI Taxonomy" id="98765"/>
    <lineage>
        <taxon>Eukaryota</taxon>
        <taxon>Fungi</taxon>
        <taxon>Dikarya</taxon>
        <taxon>Basidiomycota</taxon>
        <taxon>Agaricomycotina</taxon>
        <taxon>Agaricomycetes</taxon>
        <taxon>Polyporales</taxon>
        <taxon>Meruliaceae</taxon>
        <taxon>Hermanssonia</taxon>
    </lineage>
</organism>
<keyword evidence="7" id="KW-0119">Carbohydrate metabolism</keyword>
<evidence type="ECO:0000256" key="10">
    <source>
        <dbReference type="ARBA" id="ARBA00023316"/>
    </source>
</evidence>
<comment type="subcellular location">
    <subcellularLocation>
        <location evidence="2">Cell membrane</location>
        <topology evidence="2">Lipid-anchor</topology>
        <topology evidence="2">GPI-anchor</topology>
    </subcellularLocation>
</comment>
<evidence type="ECO:0000256" key="11">
    <source>
        <dbReference type="ARBA" id="ARBA00023326"/>
    </source>
</evidence>
<name>A0A2R6NKL3_9APHY</name>
<feature type="compositionally biased region" description="Low complexity" evidence="14">
    <location>
        <begin position="460"/>
        <end position="477"/>
    </location>
</feature>
<keyword evidence="4" id="KW-0336">GPI-anchor</keyword>
<comment type="catalytic activity">
    <reaction evidence="13">
        <text>[(1-&gt;4)-N-acetyl-beta-D-glucosaminyl](n) + n H2O = chitosan + n acetate</text>
        <dbReference type="Rhea" id="RHEA:10464"/>
        <dbReference type="Rhea" id="RHEA-COMP:9593"/>
        <dbReference type="Rhea" id="RHEA-COMP:9597"/>
        <dbReference type="ChEBI" id="CHEBI:15377"/>
        <dbReference type="ChEBI" id="CHEBI:17029"/>
        <dbReference type="ChEBI" id="CHEBI:30089"/>
        <dbReference type="ChEBI" id="CHEBI:57704"/>
        <dbReference type="EC" id="3.5.1.41"/>
    </reaction>
    <physiologicalReaction direction="left-to-right" evidence="13">
        <dbReference type="Rhea" id="RHEA:10465"/>
    </physiologicalReaction>
</comment>
<dbReference type="GO" id="GO:0098552">
    <property type="term" value="C:side of membrane"/>
    <property type="evidence" value="ECO:0007669"/>
    <property type="project" value="UniProtKB-KW"/>
</dbReference>
<comment type="cofactor">
    <cofactor evidence="1">
        <name>Co(2+)</name>
        <dbReference type="ChEBI" id="CHEBI:48828"/>
    </cofactor>
</comment>
<sequence>MLGYEPVGLPSPASPLVAVRLLFKKFVPPRAADSALVEPLISASIPESLAARNDHVHPPVSKRVPGTWYHREDHPAHALFRRAPTTDGVTYPEVGSSAWAAAYPTGKPDETTLPQAWTDALNAAVSAGKIPDIPPSTLSNGNPYYPGNLDPSSTEVCSTYAKCRGNDNVVWDAPDGVLGAGFDDGPLPTSDALYTFLQENGVHATHFFIGVNILNNPKEFTMAFEDLEDDIAVHTWTHPYMTTLDNAAVLGELGWTMEIIHNSTGGRLPKYWRPPYGDADNRVIAIAKEVFGLTTIVWNQDTEDWSIGEAGGTTSAAVHASLTKWLTGPKSPGLIILEHELTTSTVQAFIDAFPMIKGNGWTITSVSELYSSPYQNADGDDGVVTPVTEVIAFDGTVSTSSTNSSGSSSSTTTAAGSSSATPSTTSSLHTTANPTITSSGTSAGNNGSSNTPGSGGKQANSTNTSSSASPSASGSSGFRQQQNGAISYFDLAFWDLRSVFAALGAVFVSAAALV</sequence>